<comment type="caution">
    <text evidence="6">The sequence shown here is derived from an EMBL/GenBank/DDBJ whole genome shotgun (WGS) entry which is preliminary data.</text>
</comment>
<comment type="subunit">
    <text evidence="3">Heptamer of 7 subunits arranged in a ring. Interacts with the chaperonin GroEL.</text>
</comment>
<sequence length="106" mass="11813">MKKEAKKTKINIQPVGDRILVKPEEVEDKKSPGGIIIPDTAQKEKPERGRVIAVGPGKRGDDNELIPVSVKVGDRVMFSKYGYDEVKIDDDEYYIVSESNVLAVLK</sequence>
<dbReference type="NCBIfam" id="NF001533">
    <property type="entry name" value="PRK00364.2-4"/>
    <property type="match status" value="1"/>
</dbReference>
<keyword evidence="2 3" id="KW-0143">Chaperone</keyword>
<dbReference type="InterPro" id="IPR037124">
    <property type="entry name" value="Chaperonin_GroES_sf"/>
</dbReference>
<gene>
    <name evidence="3" type="primary">groES</name>
    <name evidence="3" type="synonym">groS</name>
    <name evidence="6" type="ORF">A3A39_01275</name>
</gene>
<feature type="region of interest" description="Disordered" evidence="5">
    <location>
        <begin position="26"/>
        <end position="46"/>
    </location>
</feature>
<dbReference type="InterPro" id="IPR011032">
    <property type="entry name" value="GroES-like_sf"/>
</dbReference>
<dbReference type="PRINTS" id="PR00297">
    <property type="entry name" value="CHAPERONIN10"/>
</dbReference>
<evidence type="ECO:0000313" key="6">
    <source>
        <dbReference type="EMBL" id="OGG79994.1"/>
    </source>
</evidence>
<dbReference type="SMART" id="SM00883">
    <property type="entry name" value="Cpn10"/>
    <property type="match status" value="1"/>
</dbReference>
<dbReference type="STRING" id="1798512.A3A39_01275"/>
<name>A0A1F6F2C6_9BACT</name>
<dbReference type="GO" id="GO:0005737">
    <property type="term" value="C:cytoplasm"/>
    <property type="evidence" value="ECO:0007669"/>
    <property type="project" value="UniProtKB-SubCell"/>
</dbReference>
<dbReference type="GO" id="GO:0046872">
    <property type="term" value="F:metal ion binding"/>
    <property type="evidence" value="ECO:0007669"/>
    <property type="project" value="TreeGrafter"/>
</dbReference>
<protein>
    <recommendedName>
        <fullName evidence="3">Co-chaperonin GroES</fullName>
    </recommendedName>
    <alternativeName>
        <fullName evidence="3">10 kDa chaperonin</fullName>
    </alternativeName>
    <alternativeName>
        <fullName evidence="3">Chaperonin-10</fullName>
        <shortName evidence="3">Cpn10</shortName>
    </alternativeName>
</protein>
<dbReference type="Pfam" id="PF00166">
    <property type="entry name" value="Cpn10"/>
    <property type="match status" value="1"/>
</dbReference>
<organism evidence="6 7">
    <name type="scientific">Candidatus Kaiserbacteria bacterium RIFCSPLOWO2_01_FULL_54_13</name>
    <dbReference type="NCBI Taxonomy" id="1798512"/>
    <lineage>
        <taxon>Bacteria</taxon>
        <taxon>Candidatus Kaiseribacteriota</taxon>
    </lineage>
</organism>
<evidence type="ECO:0000256" key="5">
    <source>
        <dbReference type="SAM" id="MobiDB-lite"/>
    </source>
</evidence>
<accession>A0A1F6F2C6</accession>
<dbReference type="SUPFAM" id="SSF50129">
    <property type="entry name" value="GroES-like"/>
    <property type="match status" value="1"/>
</dbReference>
<dbReference type="GO" id="GO:0005524">
    <property type="term" value="F:ATP binding"/>
    <property type="evidence" value="ECO:0007669"/>
    <property type="project" value="InterPro"/>
</dbReference>
<proteinExistence type="inferred from homology"/>
<dbReference type="CDD" id="cd00320">
    <property type="entry name" value="cpn10"/>
    <property type="match status" value="1"/>
</dbReference>
<evidence type="ECO:0000256" key="4">
    <source>
        <dbReference type="RuleBase" id="RU000535"/>
    </source>
</evidence>
<dbReference type="AlphaFoldDB" id="A0A1F6F2C6"/>
<dbReference type="FunFam" id="2.30.33.40:FF:000001">
    <property type="entry name" value="10 kDa chaperonin"/>
    <property type="match status" value="1"/>
</dbReference>
<dbReference type="GO" id="GO:0051087">
    <property type="term" value="F:protein-folding chaperone binding"/>
    <property type="evidence" value="ECO:0007669"/>
    <property type="project" value="TreeGrafter"/>
</dbReference>
<evidence type="ECO:0000256" key="1">
    <source>
        <dbReference type="ARBA" id="ARBA00006975"/>
    </source>
</evidence>
<evidence type="ECO:0000256" key="3">
    <source>
        <dbReference type="HAMAP-Rule" id="MF_00580"/>
    </source>
</evidence>
<comment type="subcellular location">
    <subcellularLocation>
        <location evidence="3">Cytoplasm</location>
    </subcellularLocation>
</comment>
<dbReference type="Proteomes" id="UP000177372">
    <property type="component" value="Unassembled WGS sequence"/>
</dbReference>
<dbReference type="GO" id="GO:0051082">
    <property type="term" value="F:unfolded protein binding"/>
    <property type="evidence" value="ECO:0007669"/>
    <property type="project" value="TreeGrafter"/>
</dbReference>
<evidence type="ECO:0000256" key="2">
    <source>
        <dbReference type="ARBA" id="ARBA00023186"/>
    </source>
</evidence>
<dbReference type="PANTHER" id="PTHR10772">
    <property type="entry name" value="10 KDA HEAT SHOCK PROTEIN"/>
    <property type="match status" value="1"/>
</dbReference>
<dbReference type="EMBL" id="MFLZ01000015">
    <property type="protein sequence ID" value="OGG79994.1"/>
    <property type="molecule type" value="Genomic_DNA"/>
</dbReference>
<dbReference type="GO" id="GO:0044183">
    <property type="term" value="F:protein folding chaperone"/>
    <property type="evidence" value="ECO:0007669"/>
    <property type="project" value="InterPro"/>
</dbReference>
<comment type="function">
    <text evidence="3 4">Together with the chaperonin GroEL, plays an essential role in assisting protein folding. The GroEL-GroES system forms a nano-cage that allows encapsulation of the non-native substrate proteins and provides a physical environment optimized to promote and accelerate protein folding. GroES binds to the apical surface of the GroEL ring, thereby capping the opening of the GroEL channel.</text>
</comment>
<dbReference type="Gene3D" id="2.30.33.40">
    <property type="entry name" value="GroES chaperonin"/>
    <property type="match status" value="1"/>
</dbReference>
<reference evidence="6 7" key="1">
    <citation type="journal article" date="2016" name="Nat. Commun.">
        <title>Thousands of microbial genomes shed light on interconnected biogeochemical processes in an aquifer system.</title>
        <authorList>
            <person name="Anantharaman K."/>
            <person name="Brown C.T."/>
            <person name="Hug L.A."/>
            <person name="Sharon I."/>
            <person name="Castelle C.J."/>
            <person name="Probst A.J."/>
            <person name="Thomas B.C."/>
            <person name="Singh A."/>
            <person name="Wilkins M.J."/>
            <person name="Karaoz U."/>
            <person name="Brodie E.L."/>
            <person name="Williams K.H."/>
            <person name="Hubbard S.S."/>
            <person name="Banfield J.F."/>
        </authorList>
    </citation>
    <scope>NUCLEOTIDE SEQUENCE [LARGE SCALE GENOMIC DNA]</scope>
</reference>
<dbReference type="HAMAP" id="MF_00580">
    <property type="entry name" value="CH10"/>
    <property type="match status" value="1"/>
</dbReference>
<dbReference type="InterPro" id="IPR020818">
    <property type="entry name" value="Chaperonin_GroES"/>
</dbReference>
<dbReference type="PANTHER" id="PTHR10772:SF58">
    <property type="entry name" value="CO-CHAPERONIN GROES"/>
    <property type="match status" value="1"/>
</dbReference>
<comment type="similarity">
    <text evidence="1 3 4">Belongs to the GroES chaperonin family.</text>
</comment>
<evidence type="ECO:0000313" key="7">
    <source>
        <dbReference type="Proteomes" id="UP000177372"/>
    </source>
</evidence>
<keyword evidence="3" id="KW-0963">Cytoplasm</keyword>
<dbReference type="NCBIfam" id="NF001531">
    <property type="entry name" value="PRK00364.2-2"/>
    <property type="match status" value="1"/>
</dbReference>